<dbReference type="Pfam" id="PF01381">
    <property type="entry name" value="HTH_3"/>
    <property type="match status" value="1"/>
</dbReference>
<dbReference type="Gene3D" id="1.10.260.40">
    <property type="entry name" value="lambda repressor-like DNA-binding domains"/>
    <property type="match status" value="1"/>
</dbReference>
<dbReference type="InterPro" id="IPR010982">
    <property type="entry name" value="Lambda_DNA-bd_dom_sf"/>
</dbReference>
<dbReference type="Proteomes" id="UP001139011">
    <property type="component" value="Unassembled WGS sequence"/>
</dbReference>
<dbReference type="PROSITE" id="PS50943">
    <property type="entry name" value="HTH_CROC1"/>
    <property type="match status" value="1"/>
</dbReference>
<dbReference type="SUPFAM" id="SSF47413">
    <property type="entry name" value="lambda repressor-like DNA-binding domains"/>
    <property type="match status" value="1"/>
</dbReference>
<evidence type="ECO:0000313" key="2">
    <source>
        <dbReference type="EMBL" id="MCK6256805.1"/>
    </source>
</evidence>
<organism evidence="2 3">
    <name type="scientific">Fictibacillus marinisediminis</name>
    <dbReference type="NCBI Taxonomy" id="2878389"/>
    <lineage>
        <taxon>Bacteria</taxon>
        <taxon>Bacillati</taxon>
        <taxon>Bacillota</taxon>
        <taxon>Bacilli</taxon>
        <taxon>Bacillales</taxon>
        <taxon>Fictibacillaceae</taxon>
        <taxon>Fictibacillus</taxon>
    </lineage>
</organism>
<feature type="domain" description="HTH cro/C1-type" evidence="1">
    <location>
        <begin position="12"/>
        <end position="66"/>
    </location>
</feature>
<gene>
    <name evidence="2" type="ORF">LCY76_09380</name>
</gene>
<protein>
    <submittedName>
        <fullName evidence="2">Helix-turn-helix domain-containing protein</fullName>
    </submittedName>
</protein>
<evidence type="ECO:0000259" key="1">
    <source>
        <dbReference type="PROSITE" id="PS50943"/>
    </source>
</evidence>
<dbReference type="EMBL" id="JAIWJX010000002">
    <property type="protein sequence ID" value="MCK6256805.1"/>
    <property type="molecule type" value="Genomic_DNA"/>
</dbReference>
<proteinExistence type="predicted"/>
<comment type="caution">
    <text evidence="2">The sequence shown here is derived from an EMBL/GenBank/DDBJ whole genome shotgun (WGS) entry which is preliminary data.</text>
</comment>
<dbReference type="InterPro" id="IPR001387">
    <property type="entry name" value="Cro/C1-type_HTH"/>
</dbReference>
<reference evidence="2" key="1">
    <citation type="submission" date="2021-09" db="EMBL/GenBank/DDBJ databases">
        <title>Genome analysis of Fictibacillus sp. KIGAM418 isolated from marine sediment.</title>
        <authorList>
            <person name="Seo M.-J."/>
            <person name="Cho E.-S."/>
            <person name="Hwang C.Y."/>
        </authorList>
    </citation>
    <scope>NUCLEOTIDE SEQUENCE</scope>
    <source>
        <strain evidence="2">KIGAM418</strain>
    </source>
</reference>
<dbReference type="GO" id="GO:0003677">
    <property type="term" value="F:DNA binding"/>
    <property type="evidence" value="ECO:0007669"/>
    <property type="project" value="InterPro"/>
</dbReference>
<dbReference type="CDD" id="cd00093">
    <property type="entry name" value="HTH_XRE"/>
    <property type="match status" value="1"/>
</dbReference>
<dbReference type="AlphaFoldDB" id="A0A9X1XBI0"/>
<dbReference type="RefSeq" id="WP_248252418.1">
    <property type="nucleotide sequence ID" value="NZ_JAIWJX010000002.1"/>
</dbReference>
<keyword evidence="3" id="KW-1185">Reference proteome</keyword>
<dbReference type="SMART" id="SM00530">
    <property type="entry name" value="HTH_XRE"/>
    <property type="match status" value="1"/>
</dbReference>
<evidence type="ECO:0000313" key="3">
    <source>
        <dbReference type="Proteomes" id="UP001139011"/>
    </source>
</evidence>
<sequence>MSNPVKLSAYSIKLLRIVQGMSQKELAERAGIDPKYLSRIERGARPLTPYNALKLRGAIDLSDRQILQLLAAHKRILH</sequence>
<name>A0A9X1XBI0_9BACL</name>
<accession>A0A9X1XBI0</accession>